<sequence>MRKLRTWRFLLMSIITCLCLFVIPFTSFSMENDKLKLIFGTDNLGPITWIIMSISLGYIGSGFLANGLKNTPGRAFGMINTLIGFSLIVVLSLYAFINMHNPTESKLASIIPTITFVSIDAVISIVHISINNRPATVTQVVQQVVGQAQVEANDGSINMNSVQLQDANELKVKIQNMQSGLTKSYDEAIDEIEKTGYLNGLEIGELSFVDDNPKIVPVEIAQDYSQPQPKQESQREYEEPKFYNSRRIEDDVLANYQPDDDYESINSTALSRRDDRNDGYKYLSRRLNDDKDAH</sequence>
<gene>
    <name evidence="3" type="ORF">SCHIN_v1c03170</name>
</gene>
<reference evidence="3 4" key="1">
    <citation type="submission" date="2019-08" db="EMBL/GenBank/DDBJ databases">
        <title>Complete genome sequence of Spiroplasma chinense CCH (DSM 19755).</title>
        <authorList>
            <person name="Shen H.-Y."/>
            <person name="Lin Y.-C."/>
            <person name="Chou L."/>
            <person name="Kuo C.-H."/>
        </authorList>
    </citation>
    <scope>NUCLEOTIDE SEQUENCE [LARGE SCALE GENOMIC DNA]</scope>
    <source>
        <strain evidence="3 4">CCH</strain>
    </source>
</reference>
<organism evidence="3 4">
    <name type="scientific">Spiroplasma chinense</name>
    <dbReference type="NCBI Taxonomy" id="216932"/>
    <lineage>
        <taxon>Bacteria</taxon>
        <taxon>Bacillati</taxon>
        <taxon>Mycoplasmatota</taxon>
        <taxon>Mollicutes</taxon>
        <taxon>Entomoplasmatales</taxon>
        <taxon>Spiroplasmataceae</taxon>
        <taxon>Spiroplasma</taxon>
    </lineage>
</organism>
<feature type="transmembrane region" description="Helical" evidence="2">
    <location>
        <begin position="109"/>
        <end position="130"/>
    </location>
</feature>
<evidence type="ECO:0000256" key="1">
    <source>
        <dbReference type="SAM" id="MobiDB-lite"/>
    </source>
</evidence>
<keyword evidence="4" id="KW-1185">Reference proteome</keyword>
<evidence type="ECO:0000313" key="4">
    <source>
        <dbReference type="Proteomes" id="UP000323144"/>
    </source>
</evidence>
<keyword evidence="2" id="KW-0812">Transmembrane</keyword>
<dbReference type="KEGG" id="schi:SCHIN_v1c03170"/>
<feature type="transmembrane region" description="Helical" evidence="2">
    <location>
        <begin position="7"/>
        <end position="27"/>
    </location>
</feature>
<accession>A0A5B9Y3B6</accession>
<keyword evidence="2" id="KW-0472">Membrane</keyword>
<dbReference type="RefSeq" id="WP_166507906.1">
    <property type="nucleotide sequence ID" value="NZ_CP043026.1"/>
</dbReference>
<dbReference type="AlphaFoldDB" id="A0A5B9Y3B6"/>
<feature type="transmembrane region" description="Helical" evidence="2">
    <location>
        <begin position="75"/>
        <end position="97"/>
    </location>
</feature>
<dbReference type="EMBL" id="CP043026">
    <property type="protein sequence ID" value="QEH61514.1"/>
    <property type="molecule type" value="Genomic_DNA"/>
</dbReference>
<feature type="compositionally biased region" description="Basic and acidic residues" evidence="1">
    <location>
        <begin position="232"/>
        <end position="250"/>
    </location>
</feature>
<evidence type="ECO:0000256" key="2">
    <source>
        <dbReference type="SAM" id="Phobius"/>
    </source>
</evidence>
<evidence type="ECO:0008006" key="5">
    <source>
        <dbReference type="Google" id="ProtNLM"/>
    </source>
</evidence>
<evidence type="ECO:0000313" key="3">
    <source>
        <dbReference type="EMBL" id="QEH61514.1"/>
    </source>
</evidence>
<protein>
    <recommendedName>
        <fullName evidence="5">Transmembrane protein</fullName>
    </recommendedName>
</protein>
<proteinExistence type="predicted"/>
<feature type="region of interest" description="Disordered" evidence="1">
    <location>
        <begin position="220"/>
        <end position="294"/>
    </location>
</feature>
<name>A0A5B9Y3B6_9MOLU</name>
<keyword evidence="2" id="KW-1133">Transmembrane helix</keyword>
<feature type="transmembrane region" description="Helical" evidence="2">
    <location>
        <begin position="47"/>
        <end position="68"/>
    </location>
</feature>
<dbReference type="Proteomes" id="UP000323144">
    <property type="component" value="Chromosome"/>
</dbReference>